<feature type="compositionally biased region" description="Low complexity" evidence="1">
    <location>
        <begin position="55"/>
        <end position="68"/>
    </location>
</feature>
<dbReference type="EMBL" id="MNBE01000702">
    <property type="protein sequence ID" value="OKO95574.1"/>
    <property type="molecule type" value="Genomic_DNA"/>
</dbReference>
<proteinExistence type="predicted"/>
<protein>
    <submittedName>
        <fullName evidence="2">Uncharacterized protein</fullName>
    </submittedName>
</protein>
<comment type="caution">
    <text evidence="2">The sequence shown here is derived from an EMBL/GenBank/DDBJ whole genome shotgun (WGS) entry which is preliminary data.</text>
</comment>
<name>A0A1Q5T5S2_9EURO</name>
<accession>A0A1Q5T5S2</accession>
<dbReference type="Proteomes" id="UP000186955">
    <property type="component" value="Unassembled WGS sequence"/>
</dbReference>
<sequence length="76" mass="8376">MPSWSYTDPGPFSPTNGWQPTYFLPTSTAEIHPAESYCVHTAASCMTEPSIPDLSSFRRTSGTSSTMSLKMRERGL</sequence>
<feature type="region of interest" description="Disordered" evidence="1">
    <location>
        <begin position="51"/>
        <end position="76"/>
    </location>
</feature>
<evidence type="ECO:0000313" key="3">
    <source>
        <dbReference type="Proteomes" id="UP000186955"/>
    </source>
</evidence>
<dbReference type="AlphaFoldDB" id="A0A1Q5T5S2"/>
<reference evidence="2 3" key="1">
    <citation type="submission" date="2016-10" db="EMBL/GenBank/DDBJ databases">
        <title>Genome sequence of the ascomycete fungus Penicillium subrubescens.</title>
        <authorList>
            <person name="De Vries R.P."/>
            <person name="Peng M."/>
            <person name="Dilokpimol A."/>
            <person name="Hilden K."/>
            <person name="Makela M.R."/>
            <person name="Grigoriev I."/>
            <person name="Riley R."/>
            <person name="Granchi Z."/>
        </authorList>
    </citation>
    <scope>NUCLEOTIDE SEQUENCE [LARGE SCALE GENOMIC DNA]</scope>
    <source>
        <strain evidence="2 3">CBS 132785</strain>
    </source>
</reference>
<gene>
    <name evidence="2" type="ORF">PENSUB_11086</name>
</gene>
<keyword evidence="3" id="KW-1185">Reference proteome</keyword>
<organism evidence="2 3">
    <name type="scientific">Penicillium subrubescens</name>
    <dbReference type="NCBI Taxonomy" id="1316194"/>
    <lineage>
        <taxon>Eukaryota</taxon>
        <taxon>Fungi</taxon>
        <taxon>Dikarya</taxon>
        <taxon>Ascomycota</taxon>
        <taxon>Pezizomycotina</taxon>
        <taxon>Eurotiomycetes</taxon>
        <taxon>Eurotiomycetidae</taxon>
        <taxon>Eurotiales</taxon>
        <taxon>Aspergillaceae</taxon>
        <taxon>Penicillium</taxon>
    </lineage>
</organism>
<evidence type="ECO:0000313" key="2">
    <source>
        <dbReference type="EMBL" id="OKO95574.1"/>
    </source>
</evidence>
<evidence type="ECO:0000256" key="1">
    <source>
        <dbReference type="SAM" id="MobiDB-lite"/>
    </source>
</evidence>